<dbReference type="SUPFAM" id="SSF53335">
    <property type="entry name" value="S-adenosyl-L-methionine-dependent methyltransferases"/>
    <property type="match status" value="1"/>
</dbReference>
<dbReference type="InterPro" id="IPR010071">
    <property type="entry name" value="AA_adenyl_dom"/>
</dbReference>
<dbReference type="InterPro" id="IPR020845">
    <property type="entry name" value="AMP-binding_CS"/>
</dbReference>
<evidence type="ECO:0000256" key="3">
    <source>
        <dbReference type="ARBA" id="ARBA00022553"/>
    </source>
</evidence>
<keyword evidence="2" id="KW-0596">Phosphopantetheine</keyword>
<dbReference type="EMBL" id="FNHH01000033">
    <property type="protein sequence ID" value="SDN01139.1"/>
    <property type="molecule type" value="Genomic_DNA"/>
</dbReference>
<dbReference type="Proteomes" id="UP000199226">
    <property type="component" value="Unassembled WGS sequence"/>
</dbReference>
<dbReference type="Gene3D" id="3.30.559.10">
    <property type="entry name" value="Chloramphenicol acetyltransferase-like domain"/>
    <property type="match status" value="1"/>
</dbReference>
<dbReference type="CDD" id="cd02440">
    <property type="entry name" value="AdoMet_MTases"/>
    <property type="match status" value="1"/>
</dbReference>
<dbReference type="InterPro" id="IPR020806">
    <property type="entry name" value="PKS_PP-bd"/>
</dbReference>
<dbReference type="SUPFAM" id="SSF52777">
    <property type="entry name" value="CoA-dependent acyltransferases"/>
    <property type="match status" value="2"/>
</dbReference>
<sequence>MEEQEYSFQSIEFDPFAGPEIEKAVPAIEPQSEIWTSCLIGGEDANRSYNESVSLKLQGQLDLESLERALTDLVKRHDALRSGFSADGKQLCVFSDSKPDFHFKDISEKDVNLQQEHIEQFLVQDAKTSFNLITGPLFRVNLFKLAESSHHLTLSAHHIICDGWSISIIMQDLGKLYSAYTKGQMASLEPAPSFADYALSQRVFQGSEEYRTIESFWLNQFKDEPTELDVPVDYPRPEIKTYKSRRDDFELKPELIEAVKKMGAKAGCSFVSSMLVAFEVLLHRITGQNDIILGIPSAGQSSEGNNGLVGHCVNMLPLRSRHHGENTFIDYLKLRKPAIFDAYENQAYTFGSLLKKLNISRDASRVPLIPIVFNIDIGLNEGVKFEGISHELIINKREFENFEIFLNASGSGDSLILEWSYNTQIFKPESIKGMMEDFISLLETVTKEPEIKIKDIQFTESPSSFEWNNTAADYPKDKAVHVLISETANKYPDHTALSFQHEKLSYRALNEKANQLAHFLIGEGIKPGDIVGLALDRSADLLISLLAIMKSGAAYVPLDPAYPKKQIGYMLNDSSAKLLLTSKNYQNKFAGDVREIIMEDIREEISGFSTADPSVEVNGSDLVYLIYTSGSSGKPKGTQIEHHNLVNFLYSMKKVPGISQDDRLLAVTTISFDIAGLEIYLPLLSGAELVLADTETTKDGRLLLDLIRSEKISIMQATPSTWRMVLDAGWDMPLNIKVLCGGEAFPKDLAHSLLAKCSTLWNMYGPTETTIWSTIKQITNYDSPISIGRPIDNTQVYILDQYQKPVRVNGTGEIFIAGDGLARAYLNKSELSDLAFVKNVFSDDPDKKMYRTGDLGKYLPDGDILCLGRADNQVKIRGHRIEPGAIEDSLNGLQGVKEVVVIAREDQPGDKRLTAYIVPENSTEESKSPSWQERWEDLYKRGIQSESDLDITEQQLDIAVAQEISGRTDIKEEVEEWLAQSVNRIKALNAKNVMEVGCGAGQLVFELAHFSENFIATDYAETAIEKLKEKLKAEPEKWKNVRAITAPAEDFSAVKAASLDLVIINGVVQYFPDAGYLIKVIEEASKAIKAGGCIYIGDMQGKSTLPMYHAFDQLARTDDHLSIAEFKKICARRVRLEDELVADPGFFYMLRELIPGISGVDVQLREGKHINETTKYHYDIWLHVNSTIETTKSDIELVWQPGFTEDWLKNELAKYPSKIIRLRKVYNLRTADDHLLQCKLENITDDAQVKDLKLKSAETDQGLNPHIFWAIGKEFGYNSHVRWTSNGSDGLFDVIFIPADQKNKIPQAGEIIHPEMQSAYEYARETYSGELQLSAEQVQEWKEALKELLPATMIPSDFVLLKKLPLLPNGKINRKDLPKPEEKAEHKQEKDLPQTHTEKLVAKIWAETLGLESVGLKDDFFELGGHSLIAVQVMIRLEKETGLRLPLTSLFKFTTLGEFAPLFSEASK</sequence>
<dbReference type="OrthoDB" id="4317020at2"/>
<dbReference type="GO" id="GO:0031177">
    <property type="term" value="F:phosphopantetheine binding"/>
    <property type="evidence" value="ECO:0007669"/>
    <property type="project" value="InterPro"/>
</dbReference>
<organism evidence="6 7">
    <name type="scientific">Daejeonella rubra</name>
    <dbReference type="NCBI Taxonomy" id="990371"/>
    <lineage>
        <taxon>Bacteria</taxon>
        <taxon>Pseudomonadati</taxon>
        <taxon>Bacteroidota</taxon>
        <taxon>Sphingobacteriia</taxon>
        <taxon>Sphingobacteriales</taxon>
        <taxon>Sphingobacteriaceae</taxon>
        <taxon>Daejeonella</taxon>
    </lineage>
</organism>
<dbReference type="STRING" id="990371.SAMN05421813_13314"/>
<dbReference type="InterPro" id="IPR009081">
    <property type="entry name" value="PP-bd_ACP"/>
</dbReference>
<dbReference type="Gene3D" id="2.30.38.10">
    <property type="entry name" value="Luciferase, Domain 3"/>
    <property type="match status" value="1"/>
</dbReference>
<dbReference type="Gene3D" id="1.10.1200.10">
    <property type="entry name" value="ACP-like"/>
    <property type="match status" value="1"/>
</dbReference>
<protein>
    <submittedName>
        <fullName evidence="6">Amino acid adenylation domain-containing protein</fullName>
    </submittedName>
</protein>
<keyword evidence="3" id="KW-0597">Phosphoprotein</keyword>
<dbReference type="GO" id="GO:0005737">
    <property type="term" value="C:cytoplasm"/>
    <property type="evidence" value="ECO:0007669"/>
    <property type="project" value="TreeGrafter"/>
</dbReference>
<evidence type="ECO:0000256" key="1">
    <source>
        <dbReference type="ARBA" id="ARBA00001957"/>
    </source>
</evidence>
<dbReference type="Pfam" id="PF00550">
    <property type="entry name" value="PP-binding"/>
    <property type="match status" value="1"/>
</dbReference>
<dbReference type="PIRSF" id="PIRSF001617">
    <property type="entry name" value="Alpha-AR"/>
    <property type="match status" value="1"/>
</dbReference>
<dbReference type="Pfam" id="PF00668">
    <property type="entry name" value="Condensation"/>
    <property type="match status" value="1"/>
</dbReference>
<evidence type="ECO:0000256" key="4">
    <source>
        <dbReference type="SAM" id="MobiDB-lite"/>
    </source>
</evidence>
<dbReference type="GO" id="GO:0044550">
    <property type="term" value="P:secondary metabolite biosynthetic process"/>
    <property type="evidence" value="ECO:0007669"/>
    <property type="project" value="TreeGrafter"/>
</dbReference>
<dbReference type="InterPro" id="IPR000873">
    <property type="entry name" value="AMP-dep_synth/lig_dom"/>
</dbReference>
<dbReference type="Gene3D" id="3.40.50.980">
    <property type="match status" value="2"/>
</dbReference>
<evidence type="ECO:0000259" key="5">
    <source>
        <dbReference type="PROSITE" id="PS50075"/>
    </source>
</evidence>
<dbReference type="PANTHER" id="PTHR45527:SF1">
    <property type="entry name" value="FATTY ACID SYNTHASE"/>
    <property type="match status" value="1"/>
</dbReference>
<accession>A0A1G9XWF3</accession>
<gene>
    <name evidence="6" type="ORF">SAMN05421813_13314</name>
</gene>
<keyword evidence="7" id="KW-1185">Reference proteome</keyword>
<dbReference type="FunFam" id="1.10.1200.10:FF:000005">
    <property type="entry name" value="Nonribosomal peptide synthetase 1"/>
    <property type="match status" value="1"/>
</dbReference>
<dbReference type="InterPro" id="IPR023213">
    <property type="entry name" value="CAT-like_dom_sf"/>
</dbReference>
<dbReference type="Pfam" id="PF00501">
    <property type="entry name" value="AMP-binding"/>
    <property type="match status" value="1"/>
</dbReference>
<dbReference type="Gene3D" id="3.30.300.30">
    <property type="match status" value="2"/>
</dbReference>
<name>A0A1G9XWF3_9SPHI</name>
<dbReference type="InterPro" id="IPR036736">
    <property type="entry name" value="ACP-like_sf"/>
</dbReference>
<dbReference type="Pfam" id="PF13847">
    <property type="entry name" value="Methyltransf_31"/>
    <property type="match status" value="1"/>
</dbReference>
<dbReference type="FunFam" id="3.40.50.980:FF:000001">
    <property type="entry name" value="Non-ribosomal peptide synthetase"/>
    <property type="match status" value="1"/>
</dbReference>
<evidence type="ECO:0000256" key="2">
    <source>
        <dbReference type="ARBA" id="ARBA00022450"/>
    </source>
</evidence>
<dbReference type="FunFam" id="3.40.50.12780:FF:000012">
    <property type="entry name" value="Non-ribosomal peptide synthetase"/>
    <property type="match status" value="1"/>
</dbReference>
<dbReference type="NCBIfam" id="TIGR01733">
    <property type="entry name" value="AA-adenyl-dom"/>
    <property type="match status" value="1"/>
</dbReference>
<dbReference type="PANTHER" id="PTHR45527">
    <property type="entry name" value="NONRIBOSOMAL PEPTIDE SYNTHETASE"/>
    <property type="match status" value="1"/>
</dbReference>
<dbReference type="SUPFAM" id="SSF56801">
    <property type="entry name" value="Acetyl-CoA synthetase-like"/>
    <property type="match status" value="1"/>
</dbReference>
<reference evidence="7" key="1">
    <citation type="submission" date="2016-10" db="EMBL/GenBank/DDBJ databases">
        <authorList>
            <person name="Varghese N."/>
            <person name="Submissions S."/>
        </authorList>
    </citation>
    <scope>NUCLEOTIDE SEQUENCE [LARGE SCALE GENOMIC DNA]</scope>
    <source>
        <strain evidence="7">DSM 24536</strain>
    </source>
</reference>
<evidence type="ECO:0000313" key="7">
    <source>
        <dbReference type="Proteomes" id="UP000199226"/>
    </source>
</evidence>
<dbReference type="Gene3D" id="3.30.559.30">
    <property type="entry name" value="Nonribosomal peptide synthetase, condensation domain"/>
    <property type="match status" value="1"/>
</dbReference>
<dbReference type="SUPFAM" id="SSF47336">
    <property type="entry name" value="ACP-like"/>
    <property type="match status" value="1"/>
</dbReference>
<dbReference type="CDD" id="cd19531">
    <property type="entry name" value="LCL_NRPS-like"/>
    <property type="match status" value="1"/>
</dbReference>
<dbReference type="InterPro" id="IPR001242">
    <property type="entry name" value="Condensation_dom"/>
</dbReference>
<feature type="compositionally biased region" description="Basic and acidic residues" evidence="4">
    <location>
        <begin position="1373"/>
        <end position="1393"/>
    </location>
</feature>
<feature type="region of interest" description="Disordered" evidence="4">
    <location>
        <begin position="1372"/>
        <end position="1393"/>
    </location>
</feature>
<evidence type="ECO:0000313" key="6">
    <source>
        <dbReference type="EMBL" id="SDN01139.1"/>
    </source>
</evidence>
<feature type="domain" description="Carrier" evidence="5">
    <location>
        <begin position="1392"/>
        <end position="1467"/>
    </location>
</feature>
<dbReference type="InterPro" id="IPR045851">
    <property type="entry name" value="AMP-bd_C_sf"/>
</dbReference>
<dbReference type="GO" id="GO:0003824">
    <property type="term" value="F:catalytic activity"/>
    <property type="evidence" value="ECO:0007669"/>
    <property type="project" value="InterPro"/>
</dbReference>
<dbReference type="PROSITE" id="PS50075">
    <property type="entry name" value="CARRIER"/>
    <property type="match status" value="1"/>
</dbReference>
<proteinExistence type="predicted"/>
<dbReference type="PROSITE" id="PS00455">
    <property type="entry name" value="AMP_BINDING"/>
    <property type="match status" value="1"/>
</dbReference>
<comment type="cofactor">
    <cofactor evidence="1">
        <name>pantetheine 4'-phosphate</name>
        <dbReference type="ChEBI" id="CHEBI:47942"/>
    </cofactor>
</comment>
<dbReference type="RefSeq" id="WP_090706715.1">
    <property type="nucleotide sequence ID" value="NZ_FNHH01000033.1"/>
</dbReference>
<dbReference type="InterPro" id="IPR025714">
    <property type="entry name" value="Methyltranfer_dom"/>
</dbReference>
<dbReference type="InterPro" id="IPR029063">
    <property type="entry name" value="SAM-dependent_MTases_sf"/>
</dbReference>
<dbReference type="GO" id="GO:0043041">
    <property type="term" value="P:amino acid activation for nonribosomal peptide biosynthetic process"/>
    <property type="evidence" value="ECO:0007669"/>
    <property type="project" value="TreeGrafter"/>
</dbReference>
<dbReference type="SMART" id="SM00823">
    <property type="entry name" value="PKS_PP"/>
    <property type="match status" value="1"/>
</dbReference>
<dbReference type="Gene3D" id="3.40.50.150">
    <property type="entry name" value="Vaccinia Virus protein VP39"/>
    <property type="match status" value="1"/>
</dbReference>